<organism evidence="2">
    <name type="scientific">Methylocapsa acidiphila</name>
    <dbReference type="NCBI Taxonomy" id="133552"/>
    <lineage>
        <taxon>Bacteria</taxon>
        <taxon>Pseudomonadati</taxon>
        <taxon>Pseudomonadota</taxon>
        <taxon>Alphaproteobacteria</taxon>
        <taxon>Hyphomicrobiales</taxon>
        <taxon>Beijerinckiaceae</taxon>
        <taxon>Methylocapsa</taxon>
    </lineage>
</organism>
<dbReference type="PROSITE" id="PS51257">
    <property type="entry name" value="PROKAR_LIPOPROTEIN"/>
    <property type="match status" value="1"/>
</dbReference>
<keyword evidence="1" id="KW-0472">Membrane</keyword>
<evidence type="ECO:0000313" key="2">
    <source>
        <dbReference type="EMBL" id="CAJ01605.1"/>
    </source>
</evidence>
<feature type="transmembrane region" description="Helical" evidence="1">
    <location>
        <begin position="41"/>
        <end position="58"/>
    </location>
</feature>
<name>Q2VNM7_METAI</name>
<dbReference type="AlphaFoldDB" id="Q2VNM7"/>
<proteinExistence type="predicted"/>
<evidence type="ECO:0000256" key="1">
    <source>
        <dbReference type="SAM" id="Phobius"/>
    </source>
</evidence>
<feature type="transmembrane region" description="Helical" evidence="1">
    <location>
        <begin position="197"/>
        <end position="215"/>
    </location>
</feature>
<sequence length="236" mass="24266">MNPCRAGFVAFPGLLSAAAGFSPCFVSSCLGSAAFGRPAALAWASSDAGIFAALVEALSSWRIRASSRAGAWAALSSMDASEASEPVDLTDVFFSIFFVTVVRSFSPGVRLEDRTVAAGTAAGWVCFCAFVSPWSDASSIDEFDWAGACFDAGASRAAAPDVSDFARDEDSVSGLGLLLRVRVSATFFAAEPALPSVWASGILAVFLITGAAFFVRAAAFAETAEVLSPCDAPIPG</sequence>
<keyword evidence="1" id="KW-0812">Transmembrane</keyword>
<reference evidence="2" key="1">
    <citation type="submission" date="2005-06" db="EMBL/GenBank/DDBJ databases">
        <title>First Genome Data from Uncultured Upland Soil Cluster a Methanotrophs Provide Further Evidence for a Close Phylogenetic Relationship to Methylocapsa acidiphila B2 and High-Affinity Methanotrophy Based on pMMO.</title>
        <authorList>
            <person name="Ricke P."/>
            <person name="Kube M."/>
            <person name="Nakagawa S."/>
            <person name="Erkel C."/>
            <person name="Reinhardt R."/>
            <person name="Liesack W."/>
        </authorList>
    </citation>
    <scope>NUCLEOTIDE SEQUENCE</scope>
</reference>
<gene>
    <name evidence="2" type="ORF">orf42</name>
</gene>
<keyword evidence="1" id="KW-1133">Transmembrane helix</keyword>
<dbReference type="EMBL" id="CT005238">
    <property type="protein sequence ID" value="CAJ01605.1"/>
    <property type="molecule type" value="Genomic_DNA"/>
</dbReference>
<protein>
    <submittedName>
        <fullName evidence="2">Uncharacterized protein</fullName>
    </submittedName>
</protein>
<accession>Q2VNM7</accession>